<dbReference type="GO" id="GO:0071880">
    <property type="term" value="P:adenylate cyclase-activating adrenergic receptor signaling pathway"/>
    <property type="evidence" value="ECO:0007669"/>
    <property type="project" value="TreeGrafter"/>
</dbReference>
<dbReference type="PRINTS" id="PR00237">
    <property type="entry name" value="GPCRRHODOPSN"/>
</dbReference>
<keyword evidence="7" id="KW-1015">Disulfide bond</keyword>
<dbReference type="Gene3D" id="1.20.1070.10">
    <property type="entry name" value="Rhodopsin 7-helix transmembrane proteins"/>
    <property type="match status" value="2"/>
</dbReference>
<dbReference type="WBParaSite" id="scf7180000421640.g7453">
    <property type="protein sequence ID" value="scf7180000421640.g7453"/>
    <property type="gene ID" value="scf7180000421640.g7453"/>
</dbReference>
<protein>
    <submittedName>
        <fullName evidence="14">G-protein coupled receptors family 1 profile domain-containing protein</fullName>
    </submittedName>
</protein>
<evidence type="ECO:0000256" key="2">
    <source>
        <dbReference type="ARBA" id="ARBA00022475"/>
    </source>
</evidence>
<dbReference type="PROSITE" id="PS00237">
    <property type="entry name" value="G_PROTEIN_RECEP_F1_1"/>
    <property type="match status" value="1"/>
</dbReference>
<reference evidence="14" key="1">
    <citation type="submission" date="2022-11" db="UniProtKB">
        <authorList>
            <consortium name="WormBaseParasite"/>
        </authorList>
    </citation>
    <scope>IDENTIFICATION</scope>
</reference>
<feature type="transmembrane region" description="Helical" evidence="11">
    <location>
        <begin position="57"/>
        <end position="78"/>
    </location>
</feature>
<evidence type="ECO:0000256" key="7">
    <source>
        <dbReference type="ARBA" id="ARBA00023157"/>
    </source>
</evidence>
<evidence type="ECO:0000256" key="4">
    <source>
        <dbReference type="ARBA" id="ARBA00022989"/>
    </source>
</evidence>
<evidence type="ECO:0000256" key="5">
    <source>
        <dbReference type="ARBA" id="ARBA00023040"/>
    </source>
</evidence>
<dbReference type="AlphaFoldDB" id="A0A915P0I8"/>
<dbReference type="InterPro" id="IPR017452">
    <property type="entry name" value="GPCR_Rhodpsn_7TM"/>
</dbReference>
<comment type="similarity">
    <text evidence="10">Belongs to the G-protein coupled receptor 1 family.</text>
</comment>
<keyword evidence="4 11" id="KW-1133">Transmembrane helix</keyword>
<feature type="transmembrane region" description="Helical" evidence="11">
    <location>
        <begin position="20"/>
        <end position="45"/>
    </location>
</feature>
<evidence type="ECO:0000256" key="10">
    <source>
        <dbReference type="RuleBase" id="RU000688"/>
    </source>
</evidence>
<proteinExistence type="inferred from homology"/>
<keyword evidence="8 10" id="KW-0675">Receptor</keyword>
<keyword evidence="13" id="KW-1185">Reference proteome</keyword>
<evidence type="ECO:0000259" key="12">
    <source>
        <dbReference type="PROSITE" id="PS50262"/>
    </source>
</evidence>
<dbReference type="Pfam" id="PF00001">
    <property type="entry name" value="7tm_1"/>
    <property type="match status" value="2"/>
</dbReference>
<evidence type="ECO:0000256" key="6">
    <source>
        <dbReference type="ARBA" id="ARBA00023136"/>
    </source>
</evidence>
<keyword evidence="2" id="KW-1003">Cell membrane</keyword>
<evidence type="ECO:0000256" key="3">
    <source>
        <dbReference type="ARBA" id="ARBA00022692"/>
    </source>
</evidence>
<evidence type="ECO:0000256" key="11">
    <source>
        <dbReference type="SAM" id="Phobius"/>
    </source>
</evidence>
<dbReference type="PANTHER" id="PTHR24248:SF199">
    <property type="entry name" value="IP13425P-RELATED"/>
    <property type="match status" value="1"/>
</dbReference>
<keyword evidence="3 10" id="KW-0812">Transmembrane</keyword>
<sequence length="305" mass="35184">MVVLTVKFDSKLRAQRQNWLIVSLAVADFLVGLLVMPLTLLYEIIGVWILGGFLCELWLALDVLFVTASILHICIISLDRYWSVTQPLTYPIKRTPTRICSPGECSVSSELDYVLYSSLGSFYIPIAVLVMVYWRIYAITKRHSQQRLKDTQRMDETLYSMTGGSTKINGKLEEFKEKNNLENLNNLSMESDVNSVCAKTIKEEEKDEGNKRPTTRCSALFSPLFKRGQAWTDTEILSGIQRKRSIEKRKRRLKAKERQATLLLGLILFAFIISWMPFFVIYVLNALTLDIPMPIFKFFFWLGYC</sequence>
<comment type="subcellular location">
    <subcellularLocation>
        <location evidence="1">Cell membrane</location>
        <topology evidence="1">Multi-pass membrane protein</topology>
    </subcellularLocation>
</comment>
<dbReference type="PROSITE" id="PS50262">
    <property type="entry name" value="G_PROTEIN_RECEP_F1_2"/>
    <property type="match status" value="1"/>
</dbReference>
<dbReference type="InterPro" id="IPR000276">
    <property type="entry name" value="GPCR_Rhodpsn"/>
</dbReference>
<dbReference type="SUPFAM" id="SSF81321">
    <property type="entry name" value="Family A G protein-coupled receptor-like"/>
    <property type="match status" value="1"/>
</dbReference>
<evidence type="ECO:0000256" key="9">
    <source>
        <dbReference type="ARBA" id="ARBA00023224"/>
    </source>
</evidence>
<feature type="transmembrane region" description="Helical" evidence="11">
    <location>
        <begin position="113"/>
        <end position="134"/>
    </location>
</feature>
<evidence type="ECO:0000313" key="13">
    <source>
        <dbReference type="Proteomes" id="UP000887560"/>
    </source>
</evidence>
<keyword evidence="9 10" id="KW-0807">Transducer</keyword>
<feature type="transmembrane region" description="Helical" evidence="11">
    <location>
        <begin position="260"/>
        <end position="284"/>
    </location>
</feature>
<keyword evidence="6 11" id="KW-0472">Membrane</keyword>
<evidence type="ECO:0000256" key="8">
    <source>
        <dbReference type="ARBA" id="ARBA00023170"/>
    </source>
</evidence>
<organism evidence="13 14">
    <name type="scientific">Meloidogyne floridensis</name>
    <dbReference type="NCBI Taxonomy" id="298350"/>
    <lineage>
        <taxon>Eukaryota</taxon>
        <taxon>Metazoa</taxon>
        <taxon>Ecdysozoa</taxon>
        <taxon>Nematoda</taxon>
        <taxon>Chromadorea</taxon>
        <taxon>Rhabditida</taxon>
        <taxon>Tylenchina</taxon>
        <taxon>Tylenchomorpha</taxon>
        <taxon>Tylenchoidea</taxon>
        <taxon>Meloidogynidae</taxon>
        <taxon>Meloidogyninae</taxon>
        <taxon>Meloidogyne</taxon>
    </lineage>
</organism>
<evidence type="ECO:0000313" key="14">
    <source>
        <dbReference type="WBParaSite" id="scf7180000421640.g7453"/>
    </source>
</evidence>
<evidence type="ECO:0000256" key="1">
    <source>
        <dbReference type="ARBA" id="ARBA00004651"/>
    </source>
</evidence>
<dbReference type="GO" id="GO:0004993">
    <property type="term" value="F:G protein-coupled serotonin receptor activity"/>
    <property type="evidence" value="ECO:0007669"/>
    <property type="project" value="UniProtKB-ARBA"/>
</dbReference>
<dbReference type="GO" id="GO:0043410">
    <property type="term" value="P:positive regulation of MAPK cascade"/>
    <property type="evidence" value="ECO:0007669"/>
    <property type="project" value="TreeGrafter"/>
</dbReference>
<feature type="domain" description="G-protein coupled receptors family 1 profile" evidence="12">
    <location>
        <begin position="1"/>
        <end position="305"/>
    </location>
</feature>
<dbReference type="Proteomes" id="UP000887560">
    <property type="component" value="Unplaced"/>
</dbReference>
<keyword evidence="5 10" id="KW-0297">G-protein coupled receptor</keyword>
<dbReference type="PANTHER" id="PTHR24248">
    <property type="entry name" value="ADRENERGIC RECEPTOR-RELATED G-PROTEIN COUPLED RECEPTOR"/>
    <property type="match status" value="1"/>
</dbReference>
<dbReference type="GO" id="GO:0005886">
    <property type="term" value="C:plasma membrane"/>
    <property type="evidence" value="ECO:0007669"/>
    <property type="project" value="UniProtKB-SubCell"/>
</dbReference>
<accession>A0A915P0I8</accession>
<name>A0A915P0I8_9BILA</name>